<feature type="coiled-coil region" evidence="3">
    <location>
        <begin position="27"/>
        <end position="54"/>
    </location>
</feature>
<proteinExistence type="predicted"/>
<evidence type="ECO:0000259" key="5">
    <source>
        <dbReference type="Pfam" id="PF01467"/>
    </source>
</evidence>
<dbReference type="InterPro" id="IPR000462">
    <property type="entry name" value="CDP-OH_P_trans"/>
</dbReference>
<dbReference type="OrthoDB" id="40021at2759"/>
<feature type="transmembrane region" description="Helical" evidence="4">
    <location>
        <begin position="109"/>
        <end position="132"/>
    </location>
</feature>
<dbReference type="PANTHER" id="PTHR43793">
    <property type="entry name" value="FAD SYNTHASE"/>
    <property type="match status" value="1"/>
</dbReference>
<organism evidence="6 7">
    <name type="scientific">Brachionus calyciflorus</name>
    <dbReference type="NCBI Taxonomy" id="104777"/>
    <lineage>
        <taxon>Eukaryota</taxon>
        <taxon>Metazoa</taxon>
        <taxon>Spiralia</taxon>
        <taxon>Gnathifera</taxon>
        <taxon>Rotifera</taxon>
        <taxon>Eurotatoria</taxon>
        <taxon>Monogononta</taxon>
        <taxon>Pseudotrocha</taxon>
        <taxon>Ploima</taxon>
        <taxon>Brachionidae</taxon>
        <taxon>Brachionus</taxon>
    </lineage>
</organism>
<evidence type="ECO:0000256" key="4">
    <source>
        <dbReference type="SAM" id="Phobius"/>
    </source>
</evidence>
<evidence type="ECO:0000256" key="1">
    <source>
        <dbReference type="ARBA" id="ARBA00022679"/>
    </source>
</evidence>
<accession>A0A813PVC0</accession>
<keyword evidence="3" id="KW-0175">Coiled coil</keyword>
<feature type="transmembrane region" description="Helical" evidence="4">
    <location>
        <begin position="208"/>
        <end position="227"/>
    </location>
</feature>
<evidence type="ECO:0000313" key="6">
    <source>
        <dbReference type="EMBL" id="CAF0756612.1"/>
    </source>
</evidence>
<keyword evidence="7" id="KW-1185">Reference proteome</keyword>
<dbReference type="InterPro" id="IPR050385">
    <property type="entry name" value="Archaeal_FAD_synthase"/>
</dbReference>
<keyword evidence="4" id="KW-1133">Transmembrane helix</keyword>
<evidence type="ECO:0000313" key="7">
    <source>
        <dbReference type="Proteomes" id="UP000663879"/>
    </source>
</evidence>
<comment type="caution">
    <text evidence="6">The sequence shown here is derived from an EMBL/GenBank/DDBJ whole genome shotgun (WGS) entry which is preliminary data.</text>
</comment>
<dbReference type="GO" id="GO:0016779">
    <property type="term" value="F:nucleotidyltransferase activity"/>
    <property type="evidence" value="ECO:0007669"/>
    <property type="project" value="UniProtKB-KW"/>
</dbReference>
<feature type="transmembrane region" description="Helical" evidence="4">
    <location>
        <begin position="55"/>
        <end position="75"/>
    </location>
</feature>
<dbReference type="Gene3D" id="1.20.120.1760">
    <property type="match status" value="1"/>
</dbReference>
<feature type="domain" description="Cytidyltransferase-like" evidence="5">
    <location>
        <begin position="422"/>
        <end position="547"/>
    </location>
</feature>
<dbReference type="NCBIfam" id="TIGR00125">
    <property type="entry name" value="cyt_tran_rel"/>
    <property type="match status" value="1"/>
</dbReference>
<reference evidence="6" key="1">
    <citation type="submission" date="2021-02" db="EMBL/GenBank/DDBJ databases">
        <authorList>
            <person name="Nowell W R."/>
        </authorList>
    </citation>
    <scope>NUCLEOTIDE SEQUENCE</scope>
    <source>
        <strain evidence="6">Ploen Becks lab</strain>
    </source>
</reference>
<dbReference type="SUPFAM" id="SSF52374">
    <property type="entry name" value="Nucleotidylyl transferase"/>
    <property type="match status" value="1"/>
</dbReference>
<protein>
    <recommendedName>
        <fullName evidence="5">Cytidyltransferase-like domain-containing protein</fullName>
    </recommendedName>
</protein>
<dbReference type="Pfam" id="PF01066">
    <property type="entry name" value="CDP-OH_P_transf"/>
    <property type="match status" value="1"/>
</dbReference>
<dbReference type="GO" id="GO:0008654">
    <property type="term" value="P:phospholipid biosynthetic process"/>
    <property type="evidence" value="ECO:0007669"/>
    <property type="project" value="InterPro"/>
</dbReference>
<keyword evidence="1" id="KW-0808">Transferase</keyword>
<name>A0A813PVC0_9BILA</name>
<evidence type="ECO:0000256" key="2">
    <source>
        <dbReference type="ARBA" id="ARBA00022695"/>
    </source>
</evidence>
<dbReference type="Gene3D" id="3.40.50.620">
    <property type="entry name" value="HUPs"/>
    <property type="match status" value="1"/>
</dbReference>
<sequence length="565" mass="64584">MDHTTVPFELISYRGLLKSVDGIRNRLFSKQSEVANLHEDLKEAKSQNNKSLNNGFFLSVFSLINFIESFLYFLMEGYDNYVYSPLQKVLSPVVRIIPRYISVGSDRNIPIFSANIVTFARTFLVIPIAWYLKYDYNFMAFMCVMFHDFLDHLDGIVAKVQKITYPNHDDPLLGGFLDAFCDKIVNVLSLWTILQITDFDRMSRNESIVYLVICYGVIVYESILGVVRVQDYFLAKFKKDYKLEAPNPVETTETVKSVTAASMEGKLKEKLESMGIAFLCLAIAKSSSSPISSISGIVGIICLLLTLRMAHKSLSVKLVVRNNMEKLNTRRESSIPLSRSTENLLRIISESNQTINPNFETAEMKIVDILNNNISDQNLKYQYRKRKNPVSDEANIDSKSELEKLILEPDFEKKTNKVDKVYTIGCFDLFHHGHVKLINRMRELGKKVIVGVHDSRSIYKLKKRVPVDSTETRMLNVKTVADEVFCIAGCDPSNFMSCIVNLEENETALYVRGDDMPNFPSREVVENLMPIKLLPYTEGVSTTKIRKEKYSHIAPDDEEYLDKIN</sequence>
<dbReference type="InterPro" id="IPR014729">
    <property type="entry name" value="Rossmann-like_a/b/a_fold"/>
</dbReference>
<keyword evidence="4" id="KW-0812">Transmembrane</keyword>
<dbReference type="InterPro" id="IPR004821">
    <property type="entry name" value="Cyt_trans-like"/>
</dbReference>
<dbReference type="EMBL" id="CAJNOC010000404">
    <property type="protein sequence ID" value="CAF0756612.1"/>
    <property type="molecule type" value="Genomic_DNA"/>
</dbReference>
<dbReference type="GO" id="GO:0016020">
    <property type="term" value="C:membrane"/>
    <property type="evidence" value="ECO:0007669"/>
    <property type="project" value="InterPro"/>
</dbReference>
<dbReference type="AlphaFoldDB" id="A0A813PVC0"/>
<dbReference type="PANTHER" id="PTHR43793:SF1">
    <property type="entry name" value="FAD SYNTHASE"/>
    <property type="match status" value="1"/>
</dbReference>
<gene>
    <name evidence="6" type="ORF">OXX778_LOCUS4204</name>
</gene>
<dbReference type="GO" id="GO:0016780">
    <property type="term" value="F:phosphotransferase activity, for other substituted phosphate groups"/>
    <property type="evidence" value="ECO:0007669"/>
    <property type="project" value="InterPro"/>
</dbReference>
<dbReference type="Proteomes" id="UP000663879">
    <property type="component" value="Unassembled WGS sequence"/>
</dbReference>
<keyword evidence="4" id="KW-0472">Membrane</keyword>
<evidence type="ECO:0000256" key="3">
    <source>
        <dbReference type="SAM" id="Coils"/>
    </source>
</evidence>
<keyword evidence="2" id="KW-0548">Nucleotidyltransferase</keyword>
<dbReference type="Pfam" id="PF01467">
    <property type="entry name" value="CTP_transf_like"/>
    <property type="match status" value="1"/>
</dbReference>
<dbReference type="InterPro" id="IPR043130">
    <property type="entry name" value="CDP-OH_PTrfase_TM_dom"/>
</dbReference>